<dbReference type="Proteomes" id="UP000092544">
    <property type="component" value="Unassembled WGS sequence"/>
</dbReference>
<dbReference type="PANTHER" id="PTHR43499:SF1">
    <property type="entry name" value="ABC TRANSPORTER I FAMILY MEMBER 1"/>
    <property type="match status" value="1"/>
</dbReference>
<dbReference type="STRING" id="1792290.MSP8886_02559"/>
<dbReference type="InterPro" id="IPR027417">
    <property type="entry name" value="P-loop_NTPase"/>
</dbReference>
<dbReference type="NCBIfam" id="TIGR01189">
    <property type="entry name" value="ccmA"/>
    <property type="match status" value="1"/>
</dbReference>
<dbReference type="GO" id="GO:0016887">
    <property type="term" value="F:ATP hydrolysis activity"/>
    <property type="evidence" value="ECO:0007669"/>
    <property type="project" value="InterPro"/>
</dbReference>
<proteinExistence type="predicted"/>
<dbReference type="Gene3D" id="3.40.50.300">
    <property type="entry name" value="P-loop containing nucleotide triphosphate hydrolases"/>
    <property type="match status" value="1"/>
</dbReference>
<dbReference type="GO" id="GO:0022857">
    <property type="term" value="F:transmembrane transporter activity"/>
    <property type="evidence" value="ECO:0007669"/>
    <property type="project" value="InterPro"/>
</dbReference>
<dbReference type="PANTHER" id="PTHR43499">
    <property type="entry name" value="ABC TRANSPORTER I FAMILY MEMBER 1"/>
    <property type="match status" value="1"/>
</dbReference>
<dbReference type="GO" id="GO:0017004">
    <property type="term" value="P:cytochrome complex assembly"/>
    <property type="evidence" value="ECO:0007669"/>
    <property type="project" value="UniProtKB-KW"/>
</dbReference>
<evidence type="ECO:0000259" key="7">
    <source>
        <dbReference type="PROSITE" id="PS50893"/>
    </source>
</evidence>
<dbReference type="OrthoDB" id="9800654at2"/>
<accession>A0A1A8TKF2</accession>
<evidence type="ECO:0000256" key="3">
    <source>
        <dbReference type="ARBA" id="ARBA00022748"/>
    </source>
</evidence>
<evidence type="ECO:0000256" key="1">
    <source>
        <dbReference type="ARBA" id="ARBA00022448"/>
    </source>
</evidence>
<reference evidence="8 9" key="1">
    <citation type="submission" date="2016-06" db="EMBL/GenBank/DDBJ databases">
        <authorList>
            <person name="Kjaerup R.B."/>
            <person name="Dalgaard T.S."/>
            <person name="Juul-Madsen H.R."/>
        </authorList>
    </citation>
    <scope>NUCLEOTIDE SEQUENCE [LARGE SCALE GENOMIC DNA]</scope>
    <source>
        <strain evidence="8 9">CECT 8886</strain>
    </source>
</reference>
<evidence type="ECO:0000313" key="8">
    <source>
        <dbReference type="EMBL" id="SBS32812.1"/>
    </source>
</evidence>
<dbReference type="InterPro" id="IPR003439">
    <property type="entry name" value="ABC_transporter-like_ATP-bd"/>
</dbReference>
<keyword evidence="4 8" id="KW-0067">ATP-binding</keyword>
<dbReference type="NCBIfam" id="NF010061">
    <property type="entry name" value="PRK13538.1"/>
    <property type="match status" value="1"/>
</dbReference>
<dbReference type="SMART" id="SM00382">
    <property type="entry name" value="AAA"/>
    <property type="match status" value="1"/>
</dbReference>
<dbReference type="EMBL" id="FLOB01000005">
    <property type="protein sequence ID" value="SBS32812.1"/>
    <property type="molecule type" value="Genomic_DNA"/>
</dbReference>
<protein>
    <submittedName>
        <fullName evidence="8">Cytochrome c biogenesis ATP-binding export protein CcmA</fullName>
        <ecNumber evidence="8">3.6.3.41</ecNumber>
    </submittedName>
</protein>
<evidence type="ECO:0000256" key="2">
    <source>
        <dbReference type="ARBA" id="ARBA00022741"/>
    </source>
</evidence>
<dbReference type="SUPFAM" id="SSF52540">
    <property type="entry name" value="P-loop containing nucleoside triphosphate hydrolases"/>
    <property type="match status" value="1"/>
</dbReference>
<keyword evidence="9" id="KW-1185">Reference proteome</keyword>
<dbReference type="GO" id="GO:0005524">
    <property type="term" value="F:ATP binding"/>
    <property type="evidence" value="ECO:0007669"/>
    <property type="project" value="UniProtKB-KW"/>
</dbReference>
<keyword evidence="5" id="KW-1278">Translocase</keyword>
<feature type="domain" description="ABC transporter" evidence="7">
    <location>
        <begin position="7"/>
        <end position="202"/>
    </location>
</feature>
<keyword evidence="1" id="KW-0813">Transport</keyword>
<evidence type="ECO:0000256" key="6">
    <source>
        <dbReference type="ARBA" id="ARBA00023136"/>
    </source>
</evidence>
<dbReference type="AlphaFoldDB" id="A0A1A8TKF2"/>
<name>A0A1A8TKF2_9GAMM</name>
<dbReference type="RefSeq" id="WP_067016970.1">
    <property type="nucleotide sequence ID" value="NZ_FLOB01000005.1"/>
</dbReference>
<dbReference type="InterPro" id="IPR003593">
    <property type="entry name" value="AAA+_ATPase"/>
</dbReference>
<keyword evidence="6" id="KW-0472">Membrane</keyword>
<keyword evidence="8" id="KW-0378">Hydrolase</keyword>
<dbReference type="EC" id="3.6.3.41" evidence="8"/>
<gene>
    <name evidence="8" type="primary">ccmA</name>
    <name evidence="8" type="ORF">MSP8886_02559</name>
</gene>
<evidence type="ECO:0000256" key="4">
    <source>
        <dbReference type="ARBA" id="ARBA00022840"/>
    </source>
</evidence>
<organism evidence="8 9">
    <name type="scientific">Marinomonas spartinae</name>
    <dbReference type="NCBI Taxonomy" id="1792290"/>
    <lineage>
        <taxon>Bacteria</taxon>
        <taxon>Pseudomonadati</taxon>
        <taxon>Pseudomonadota</taxon>
        <taxon>Gammaproteobacteria</taxon>
        <taxon>Oceanospirillales</taxon>
        <taxon>Oceanospirillaceae</taxon>
        <taxon>Marinomonas</taxon>
    </lineage>
</organism>
<dbReference type="PROSITE" id="PS50893">
    <property type="entry name" value="ABC_TRANSPORTER_2"/>
    <property type="match status" value="1"/>
</dbReference>
<evidence type="ECO:0000256" key="5">
    <source>
        <dbReference type="ARBA" id="ARBA00022967"/>
    </source>
</evidence>
<dbReference type="Pfam" id="PF00005">
    <property type="entry name" value="ABC_tran"/>
    <property type="match status" value="1"/>
</dbReference>
<keyword evidence="3" id="KW-0201">Cytochrome c-type biogenesis</keyword>
<sequence length="204" mass="22671">MQSNLSLTISDLWIERGDRDLCKGFSLTASSGDIIHIIGDNGAGKSSLFKTLFGLVSPVEGAVKLNGEDVLSYREPLLKQSLYISHALGLKSVFTVLENIRWYFPNVSETDIARVLSLLKIEDYLDVPIKALSAGQTRRVALARLWLSDLSIWFLDEPFSALDITSIQLLEGRIREHAEQGGIVFFTSHQPVTLLSPRRVELTA</sequence>
<keyword evidence="2" id="KW-0547">Nucleotide-binding</keyword>
<dbReference type="InterPro" id="IPR005895">
    <property type="entry name" value="ABC_transptr_haem_export_CcmA"/>
</dbReference>
<evidence type="ECO:0000313" key="9">
    <source>
        <dbReference type="Proteomes" id="UP000092544"/>
    </source>
</evidence>